<sequence length="254" mass="28368">MDGYLKRIGAARPAAPDARSLRELQLRHLLTVPFENLSVHLGEPVVLDERELVEKVVGRHRGGFCYEVNGAFAALLRSLGYQVTLLSARPVGDDSLGPPFDHLALRVDAPDPWLVDVGFGTFSHHPLRLDLRADQADPGGTFRVAEARDGDLDVFKNGSLEYRLEQRPRALADFEPACWWHQTSPKSHFTRSLVCSLLTETGRVTLSDRLLIETSADGRRERRLTTDAETFAAYRDLFGIELTRLPTAPRRSDG</sequence>
<evidence type="ECO:0000313" key="3">
    <source>
        <dbReference type="EMBL" id="MDP9861012.1"/>
    </source>
</evidence>
<name>A0ABT9QVK5_9ACTN</name>
<keyword evidence="4" id="KW-1185">Reference proteome</keyword>
<evidence type="ECO:0000256" key="1">
    <source>
        <dbReference type="ARBA" id="ARBA00006547"/>
    </source>
</evidence>
<keyword evidence="3" id="KW-0012">Acyltransferase</keyword>
<proteinExistence type="inferred from homology"/>
<evidence type="ECO:0000256" key="2">
    <source>
        <dbReference type="RuleBase" id="RU003452"/>
    </source>
</evidence>
<dbReference type="PANTHER" id="PTHR11786:SF0">
    <property type="entry name" value="ARYLAMINE N-ACETYLTRANSFERASE 4-RELATED"/>
    <property type="match status" value="1"/>
</dbReference>
<reference evidence="3 4" key="1">
    <citation type="submission" date="2023-07" db="EMBL/GenBank/DDBJ databases">
        <title>Sequencing the genomes of 1000 actinobacteria strains.</title>
        <authorList>
            <person name="Klenk H.-P."/>
        </authorList>
    </citation>
    <scope>NUCLEOTIDE SEQUENCE [LARGE SCALE GENOMIC DNA]</scope>
    <source>
        <strain evidence="3 4">DSM 44109</strain>
    </source>
</reference>
<dbReference type="PRINTS" id="PR01543">
    <property type="entry name" value="ANATRNSFRASE"/>
</dbReference>
<dbReference type="Gene3D" id="3.30.2140.10">
    <property type="entry name" value="Arylamine N-acetyltransferase"/>
    <property type="match status" value="1"/>
</dbReference>
<keyword evidence="3" id="KW-0808">Transferase</keyword>
<dbReference type="SUPFAM" id="SSF54001">
    <property type="entry name" value="Cysteine proteinases"/>
    <property type="match status" value="1"/>
</dbReference>
<comment type="caution">
    <text evidence="3">The sequence shown here is derived from an EMBL/GenBank/DDBJ whole genome shotgun (WGS) entry which is preliminary data.</text>
</comment>
<dbReference type="InterPro" id="IPR001447">
    <property type="entry name" value="Arylamine_N-AcTrfase"/>
</dbReference>
<evidence type="ECO:0000313" key="4">
    <source>
        <dbReference type="Proteomes" id="UP001230426"/>
    </source>
</evidence>
<dbReference type="EC" id="2.3.1.118" evidence="3"/>
<dbReference type="Pfam" id="PF00797">
    <property type="entry name" value="Acetyltransf_2"/>
    <property type="match status" value="1"/>
</dbReference>
<dbReference type="GO" id="GO:0046990">
    <property type="term" value="F:N-hydroxyarylamine O-acetyltransferase activity"/>
    <property type="evidence" value="ECO:0007669"/>
    <property type="project" value="UniProtKB-EC"/>
</dbReference>
<dbReference type="RefSeq" id="WP_306856697.1">
    <property type="nucleotide sequence ID" value="NZ_JAUSRB010000001.1"/>
</dbReference>
<gene>
    <name evidence="3" type="ORF">J2S55_000271</name>
</gene>
<dbReference type="InterPro" id="IPR038765">
    <property type="entry name" value="Papain-like_cys_pep_sf"/>
</dbReference>
<protein>
    <submittedName>
        <fullName evidence="3">N-hydroxyarylamine O-acetyltransferase</fullName>
        <ecNumber evidence="3">2.3.1.118</ecNumber>
    </submittedName>
</protein>
<dbReference type="Gene3D" id="2.40.128.150">
    <property type="entry name" value="Cysteine proteinases"/>
    <property type="match status" value="1"/>
</dbReference>
<organism evidence="3 4">
    <name type="scientific">Streptosporangium brasiliense</name>
    <dbReference type="NCBI Taxonomy" id="47480"/>
    <lineage>
        <taxon>Bacteria</taxon>
        <taxon>Bacillati</taxon>
        <taxon>Actinomycetota</taxon>
        <taxon>Actinomycetes</taxon>
        <taxon>Streptosporangiales</taxon>
        <taxon>Streptosporangiaceae</taxon>
        <taxon>Streptosporangium</taxon>
    </lineage>
</organism>
<accession>A0ABT9QVK5</accession>
<dbReference type="PANTHER" id="PTHR11786">
    <property type="entry name" value="N-HYDROXYARYLAMINE O-ACETYLTRANSFERASE"/>
    <property type="match status" value="1"/>
</dbReference>
<comment type="similarity">
    <text evidence="1 2">Belongs to the arylamine N-acetyltransferase family.</text>
</comment>
<dbReference type="Proteomes" id="UP001230426">
    <property type="component" value="Unassembled WGS sequence"/>
</dbReference>
<dbReference type="EMBL" id="JAUSRB010000001">
    <property type="protein sequence ID" value="MDP9861012.1"/>
    <property type="molecule type" value="Genomic_DNA"/>
</dbReference>